<protein>
    <submittedName>
        <fullName evidence="3">3-oxoacyl-[acyl-carrier-protein] reductase FabG</fullName>
        <ecNumber evidence="3">1.1.1.100</ecNumber>
    </submittedName>
</protein>
<dbReference type="RefSeq" id="WP_159270371.1">
    <property type="nucleotide sequence ID" value="NZ_CACSIK010000005.1"/>
</dbReference>
<dbReference type="PANTHER" id="PTHR43639">
    <property type="entry name" value="OXIDOREDUCTASE, SHORT-CHAIN DEHYDROGENASE/REDUCTASE FAMILY (AFU_ORTHOLOGUE AFUA_5G02870)"/>
    <property type="match status" value="1"/>
</dbReference>
<organism evidence="3 5">
    <name type="scientific">Zhongshania aliphaticivorans</name>
    <dbReference type="NCBI Taxonomy" id="1470434"/>
    <lineage>
        <taxon>Bacteria</taxon>
        <taxon>Pseudomonadati</taxon>
        <taxon>Pseudomonadota</taxon>
        <taxon>Gammaproteobacteria</taxon>
        <taxon>Cellvibrionales</taxon>
        <taxon>Spongiibacteraceae</taxon>
        <taxon>Zhongshania</taxon>
    </lineage>
</organism>
<keyword evidence="5" id="KW-1185">Reference proteome</keyword>
<dbReference type="Pfam" id="PF13561">
    <property type="entry name" value="adh_short_C2"/>
    <property type="match status" value="1"/>
</dbReference>
<dbReference type="InterPro" id="IPR002347">
    <property type="entry name" value="SDR_fam"/>
</dbReference>
<dbReference type="PROSITE" id="PS00061">
    <property type="entry name" value="ADH_SHORT"/>
    <property type="match status" value="1"/>
</dbReference>
<dbReference type="AlphaFoldDB" id="A0A5S9QBF4"/>
<dbReference type="EC" id="1.1.1.100" evidence="3"/>
<dbReference type="PRINTS" id="PR00081">
    <property type="entry name" value="GDHRDH"/>
</dbReference>
<dbReference type="Proteomes" id="UP000439591">
    <property type="component" value="Unassembled WGS sequence"/>
</dbReference>
<dbReference type="Gene3D" id="3.40.50.720">
    <property type="entry name" value="NAD(P)-binding Rossmann-like Domain"/>
    <property type="match status" value="1"/>
</dbReference>
<comment type="similarity">
    <text evidence="1">Belongs to the short-chain dehydrogenases/reductases (SDR) family.</text>
</comment>
<dbReference type="InterPro" id="IPR036291">
    <property type="entry name" value="NAD(P)-bd_dom_sf"/>
</dbReference>
<dbReference type="GO" id="GO:0004316">
    <property type="term" value="F:3-oxoacyl-[acyl-carrier-protein] reductase (NADPH) activity"/>
    <property type="evidence" value="ECO:0007669"/>
    <property type="project" value="UniProtKB-EC"/>
</dbReference>
<dbReference type="OrthoDB" id="9793499at2"/>
<dbReference type="PANTHER" id="PTHR43639:SF1">
    <property type="entry name" value="SHORT-CHAIN DEHYDROGENASE_REDUCTASE FAMILY PROTEIN"/>
    <property type="match status" value="1"/>
</dbReference>
<gene>
    <name evidence="3" type="primary">fabG_12</name>
    <name evidence="3" type="ORF">IHBHHGIJ_03599</name>
    <name evidence="4" type="ORF">KFEGEMFD_04031</name>
</gene>
<dbReference type="FunFam" id="3.40.50.720:FF:000084">
    <property type="entry name" value="Short-chain dehydrogenase reductase"/>
    <property type="match status" value="1"/>
</dbReference>
<proteinExistence type="inferred from homology"/>
<dbReference type="PRINTS" id="PR00080">
    <property type="entry name" value="SDRFAMILY"/>
</dbReference>
<sequence>MSELLNTPVALVTGAGQRLGAEICRHLHARGYRIVIHYRHSAESAVQLCESLNALRANSAITLSADMNSVSEVESLAKKAVSQWQRLDVLVNNASSFYPTPLGTVTEAQWDDLQGSNLKGAFFLAQALAIDLACSSGCIVNMIDIYGSKPLEKYPAYSIAKAGVAMMTQSLALELAPEVRVNGVSPGAILWPSEETEYSINEKQELSQRVPLQRQGEATDIAKTVVFLVADAPYITGQMIAVDGGRSVVL</sequence>
<dbReference type="SUPFAM" id="SSF51735">
    <property type="entry name" value="NAD(P)-binding Rossmann-fold domains"/>
    <property type="match status" value="1"/>
</dbReference>
<evidence type="ECO:0000313" key="6">
    <source>
        <dbReference type="Proteomes" id="UP000439591"/>
    </source>
</evidence>
<dbReference type="Proteomes" id="UP000435877">
    <property type="component" value="Unassembled WGS sequence"/>
</dbReference>
<keyword evidence="2 3" id="KW-0560">Oxidoreductase</keyword>
<name>A0A5S9QBF4_9GAMM</name>
<accession>A0A5S9QBF4</accession>
<dbReference type="EMBL" id="CACSIM010000009">
    <property type="protein sequence ID" value="CAA0123013.1"/>
    <property type="molecule type" value="Genomic_DNA"/>
</dbReference>
<dbReference type="InterPro" id="IPR020904">
    <property type="entry name" value="Sc_DH/Rdtase_CS"/>
</dbReference>
<evidence type="ECO:0000313" key="4">
    <source>
        <dbReference type="EMBL" id="CAA0123013.1"/>
    </source>
</evidence>
<dbReference type="EMBL" id="CACSIK010000005">
    <property type="protein sequence ID" value="CAA0114748.1"/>
    <property type="molecule type" value="Genomic_DNA"/>
</dbReference>
<evidence type="ECO:0000256" key="2">
    <source>
        <dbReference type="ARBA" id="ARBA00023002"/>
    </source>
</evidence>
<evidence type="ECO:0000313" key="5">
    <source>
        <dbReference type="Proteomes" id="UP000435877"/>
    </source>
</evidence>
<evidence type="ECO:0000313" key="3">
    <source>
        <dbReference type="EMBL" id="CAA0114748.1"/>
    </source>
</evidence>
<reference evidence="5 6" key="1">
    <citation type="submission" date="2019-11" db="EMBL/GenBank/DDBJ databases">
        <authorList>
            <person name="Holert J."/>
        </authorList>
    </citation>
    <scope>NUCLEOTIDE SEQUENCE [LARGE SCALE GENOMIC DNA]</scope>
    <source>
        <strain evidence="4">BC3_2A</strain>
        <strain evidence="3">SB11_1A</strain>
    </source>
</reference>
<evidence type="ECO:0000256" key="1">
    <source>
        <dbReference type="ARBA" id="ARBA00006484"/>
    </source>
</evidence>
<dbReference type="NCBIfam" id="NF006598">
    <property type="entry name" value="PRK09135.1"/>
    <property type="match status" value="1"/>
</dbReference>